<name>A0A3D9KZZ2_MARFU</name>
<dbReference type="CDD" id="cd07812">
    <property type="entry name" value="SRPBCC"/>
    <property type="match status" value="1"/>
</dbReference>
<dbReference type="AlphaFoldDB" id="A0A3D9KZZ2"/>
<reference evidence="1 2" key="1">
    <citation type="submission" date="2018-07" db="EMBL/GenBank/DDBJ databases">
        <title>Genomic Encyclopedia of Type Strains, Phase IV (KMG-IV): sequencing the most valuable type-strain genomes for metagenomic binning, comparative biology and taxonomic classification.</title>
        <authorList>
            <person name="Goeker M."/>
        </authorList>
    </citation>
    <scope>NUCLEOTIDE SEQUENCE [LARGE SCALE GENOMIC DNA]</scope>
    <source>
        <strain evidence="1 2">DSM 4134</strain>
    </source>
</reference>
<evidence type="ECO:0000313" key="2">
    <source>
        <dbReference type="Proteomes" id="UP000256779"/>
    </source>
</evidence>
<dbReference type="Gene3D" id="3.30.530.20">
    <property type="match status" value="1"/>
</dbReference>
<comment type="caution">
    <text evidence="1">The sequence shown here is derived from an EMBL/GenBank/DDBJ whole genome shotgun (WGS) entry which is preliminary data.</text>
</comment>
<sequence>MKYNLEITIDLPRDKVIEKFDNPDNMKYWQKGFISFEHLDGEPGTRGATSRLKYKWGKREMEMIETITERSLPDAFHGTYDTKGAFNIQRNYFYDQGNQTRWVSETEFEFSGLMKFMAFFMGKKAFKKQSLQFMEDFKSFAEGNPRYAADS</sequence>
<dbReference type="OrthoDB" id="411301at2"/>
<keyword evidence="2" id="KW-1185">Reference proteome</keyword>
<dbReference type="InterPro" id="IPR023393">
    <property type="entry name" value="START-like_dom_sf"/>
</dbReference>
<accession>A0A3D9KZZ2</accession>
<dbReference type="EMBL" id="QREG01000023">
    <property type="protein sequence ID" value="RED93853.1"/>
    <property type="molecule type" value="Genomic_DNA"/>
</dbReference>
<gene>
    <name evidence="1" type="ORF">C7460_12331</name>
</gene>
<dbReference type="SUPFAM" id="SSF55961">
    <property type="entry name" value="Bet v1-like"/>
    <property type="match status" value="1"/>
</dbReference>
<dbReference type="RefSeq" id="WP_115869773.1">
    <property type="nucleotide sequence ID" value="NZ_QREG01000023.1"/>
</dbReference>
<proteinExistence type="predicted"/>
<evidence type="ECO:0008006" key="3">
    <source>
        <dbReference type="Google" id="ProtNLM"/>
    </source>
</evidence>
<protein>
    <recommendedName>
        <fullName evidence="3">Polyketide cyclase/dehydrase/lipid transport protein</fullName>
    </recommendedName>
</protein>
<organism evidence="1 2">
    <name type="scientific">Marinoscillum furvescens DSM 4134</name>
    <dbReference type="NCBI Taxonomy" id="1122208"/>
    <lineage>
        <taxon>Bacteria</taxon>
        <taxon>Pseudomonadati</taxon>
        <taxon>Bacteroidota</taxon>
        <taxon>Cytophagia</taxon>
        <taxon>Cytophagales</taxon>
        <taxon>Reichenbachiellaceae</taxon>
        <taxon>Marinoscillum</taxon>
    </lineage>
</organism>
<dbReference type="Proteomes" id="UP000256779">
    <property type="component" value="Unassembled WGS sequence"/>
</dbReference>
<evidence type="ECO:0000313" key="1">
    <source>
        <dbReference type="EMBL" id="RED93853.1"/>
    </source>
</evidence>